<gene>
    <name evidence="1" type="ORF">SDC9_55394</name>
</gene>
<accession>A0A644WZW8</accession>
<dbReference type="AlphaFoldDB" id="A0A644WZW8"/>
<protein>
    <recommendedName>
        <fullName evidence="2">Glutamate--cysteine ligase</fullName>
    </recommendedName>
</protein>
<sequence length="430" mass="49308">MIDPIILHRKDILSFSEVNYWKDLLYRVLKVGTEIEVAVPKGETREKFEEEVRSSLEPSGTYEALGHFGVVDVSPEHCGIEIRVIGRQPYFKAIQEQYLEITTRLLAMGARARSTCGLHFHLLAPGLAEPVPEIILANLWNLVRRYSPELRFITSGGEKRTALCRRRNHTSHQEMVRHSPIHMTMAEIQNELRNSKLVPEHQNFFNLQHLQFNEDGGALPFHLEFRFPDADLSATSITAKVFLFLALILKAVELSQYGVIHVGKVNPWRRKNELLNMLSNNDGNLATSDTSQITESVLGELRSGCHELLDLLAPTFEQFGENPSLDLLELLAETPISILRCAGYNWTDIEEILAKRSHLEDIGIDDVDQKLMKSIELHEWENLVSLEEWKWRAAFEVYLTPQELERRLEKINTLKGIHWSVRHGTLVFGH</sequence>
<comment type="caution">
    <text evidence="1">The sequence shown here is derived from an EMBL/GenBank/DDBJ whole genome shotgun (WGS) entry which is preliminary data.</text>
</comment>
<name>A0A644WZW8_9ZZZZ</name>
<reference evidence="1" key="1">
    <citation type="submission" date="2019-08" db="EMBL/GenBank/DDBJ databases">
        <authorList>
            <person name="Kucharzyk K."/>
            <person name="Murdoch R.W."/>
            <person name="Higgins S."/>
            <person name="Loffler F."/>
        </authorList>
    </citation>
    <scope>NUCLEOTIDE SEQUENCE</scope>
</reference>
<dbReference type="EMBL" id="VSSQ01001526">
    <property type="protein sequence ID" value="MPM09078.1"/>
    <property type="molecule type" value="Genomic_DNA"/>
</dbReference>
<evidence type="ECO:0000313" key="1">
    <source>
        <dbReference type="EMBL" id="MPM09078.1"/>
    </source>
</evidence>
<proteinExistence type="predicted"/>
<evidence type="ECO:0008006" key="2">
    <source>
        <dbReference type="Google" id="ProtNLM"/>
    </source>
</evidence>
<organism evidence="1">
    <name type="scientific">bioreactor metagenome</name>
    <dbReference type="NCBI Taxonomy" id="1076179"/>
    <lineage>
        <taxon>unclassified sequences</taxon>
        <taxon>metagenomes</taxon>
        <taxon>ecological metagenomes</taxon>
    </lineage>
</organism>